<dbReference type="PANTHER" id="PTHR12778">
    <property type="entry name" value="SOLUTE CARRIER FAMILY 33 ACETYL-COA TRANSPORTER -RELATED"/>
    <property type="match status" value="1"/>
</dbReference>
<reference evidence="8" key="1">
    <citation type="submission" date="2017-01" db="EMBL/GenBank/DDBJ databases">
        <authorList>
            <person name="Varghese N."/>
            <person name="Submissions S."/>
        </authorList>
    </citation>
    <scope>NUCLEOTIDE SEQUENCE [LARGE SCALE GENOMIC DNA]</scope>
    <source>
        <strain evidence="8">DSM 24913</strain>
    </source>
</reference>
<dbReference type="PANTHER" id="PTHR12778:SF10">
    <property type="entry name" value="MAJOR FACILITATOR SUPERFAMILY DOMAIN-CONTAINING PROTEIN 3"/>
    <property type="match status" value="1"/>
</dbReference>
<dbReference type="InterPro" id="IPR004752">
    <property type="entry name" value="AmpG_permease/AT-1"/>
</dbReference>
<keyword evidence="2" id="KW-0813">Transport</keyword>
<feature type="transmembrane region" description="Helical" evidence="6">
    <location>
        <begin position="378"/>
        <end position="399"/>
    </location>
</feature>
<feature type="transmembrane region" description="Helical" evidence="6">
    <location>
        <begin position="246"/>
        <end position="269"/>
    </location>
</feature>
<dbReference type="Proteomes" id="UP000185639">
    <property type="component" value="Unassembled WGS sequence"/>
</dbReference>
<evidence type="ECO:0000256" key="1">
    <source>
        <dbReference type="ARBA" id="ARBA00004141"/>
    </source>
</evidence>
<evidence type="ECO:0000256" key="4">
    <source>
        <dbReference type="ARBA" id="ARBA00022989"/>
    </source>
</evidence>
<feature type="transmembrane region" description="Helical" evidence="6">
    <location>
        <begin position="289"/>
        <end position="306"/>
    </location>
</feature>
<evidence type="ECO:0000256" key="6">
    <source>
        <dbReference type="SAM" id="Phobius"/>
    </source>
</evidence>
<dbReference type="InterPro" id="IPR011701">
    <property type="entry name" value="MFS"/>
</dbReference>
<feature type="transmembrane region" description="Helical" evidence="6">
    <location>
        <begin position="147"/>
        <end position="173"/>
    </location>
</feature>
<organism evidence="7 8">
    <name type="scientific">Thalassolituus maritimus</name>
    <dbReference type="NCBI Taxonomy" id="484498"/>
    <lineage>
        <taxon>Bacteria</taxon>
        <taxon>Pseudomonadati</taxon>
        <taxon>Pseudomonadota</taxon>
        <taxon>Gammaproteobacteria</taxon>
        <taxon>Oceanospirillales</taxon>
        <taxon>Oceanospirillaceae</taxon>
        <taxon>Thalassolituus</taxon>
    </lineage>
</organism>
<feature type="transmembrane region" description="Helical" evidence="6">
    <location>
        <begin position="339"/>
        <end position="366"/>
    </location>
</feature>
<dbReference type="Gene3D" id="1.20.1250.20">
    <property type="entry name" value="MFS general substrate transporter like domains"/>
    <property type="match status" value="2"/>
</dbReference>
<keyword evidence="5 6" id="KW-0472">Membrane</keyword>
<feature type="transmembrane region" description="Helical" evidence="6">
    <location>
        <begin position="405"/>
        <end position="427"/>
    </location>
</feature>
<protein>
    <submittedName>
        <fullName evidence="7">MFS transporter, PAT family, beta-lactamase induction signal transducer AmpG</fullName>
    </submittedName>
</protein>
<feature type="transmembrane region" description="Helical" evidence="6">
    <location>
        <begin position="185"/>
        <end position="204"/>
    </location>
</feature>
<keyword evidence="8" id="KW-1185">Reference proteome</keyword>
<dbReference type="RefSeq" id="WP_076515140.1">
    <property type="nucleotide sequence ID" value="NZ_FTOH01000004.1"/>
</dbReference>
<feature type="transmembrane region" description="Helical" evidence="6">
    <location>
        <begin position="45"/>
        <end position="66"/>
    </location>
</feature>
<sequence>MSGMPLTQLLREPRLRMIFLLGICSGFPWVLIGSAMTGWLTDAGLSRTSIGLFGSIFFVYAINFLWAPLVDGFQLPVFRRLGDRKSWIVFLLLVMTLACWGISQISPQASMVWLSILAMTIALASATCDIAIDGFRVDSFDPEAEEALIPYAAAFATSGWWTGYSLLGAAAFYMKGLSSMDWADVFFYLAMFCLFITALVMVLVERDNRRREKLESRVAGLSLRAQLQFTLIEPFRALLRRYGSTIVLLLLSFLFTFKMGEAFLGRMSITFYKEIGFTDAQIATYSKMVTWWVTIVFSLIGAYFNQKLGIFRGLLIGGLAMAGTNLLFAWIAVTGPLESLYLFAVIADGFTSAFATVVLVSFVTLLTDRVFSATQYALLASIANFGRTTVSGASGYVVDYLNGDWATFFVLTTLMVLPSLVILWWLIRLLQARNFLSRD</sequence>
<dbReference type="Pfam" id="PF07690">
    <property type="entry name" value="MFS_1"/>
    <property type="match status" value="1"/>
</dbReference>
<dbReference type="GO" id="GO:0022857">
    <property type="term" value="F:transmembrane transporter activity"/>
    <property type="evidence" value="ECO:0007669"/>
    <property type="project" value="InterPro"/>
</dbReference>
<dbReference type="OrthoDB" id="9787815at2"/>
<feature type="transmembrane region" description="Helical" evidence="6">
    <location>
        <begin position="111"/>
        <end position="135"/>
    </location>
</feature>
<dbReference type="SUPFAM" id="SSF103473">
    <property type="entry name" value="MFS general substrate transporter"/>
    <property type="match status" value="1"/>
</dbReference>
<evidence type="ECO:0000256" key="2">
    <source>
        <dbReference type="ARBA" id="ARBA00022448"/>
    </source>
</evidence>
<name>A0A1N7LYJ6_9GAMM</name>
<comment type="subcellular location">
    <subcellularLocation>
        <location evidence="1">Membrane</location>
        <topology evidence="1">Multi-pass membrane protein</topology>
    </subcellularLocation>
</comment>
<feature type="transmembrane region" description="Helical" evidence="6">
    <location>
        <begin position="87"/>
        <end position="105"/>
    </location>
</feature>
<dbReference type="GO" id="GO:0016020">
    <property type="term" value="C:membrane"/>
    <property type="evidence" value="ECO:0007669"/>
    <property type="project" value="UniProtKB-SubCell"/>
</dbReference>
<evidence type="ECO:0000313" key="8">
    <source>
        <dbReference type="Proteomes" id="UP000185639"/>
    </source>
</evidence>
<keyword evidence="3 6" id="KW-0812">Transmembrane</keyword>
<accession>A0A1N7LYJ6</accession>
<feature type="transmembrane region" description="Helical" evidence="6">
    <location>
        <begin position="18"/>
        <end position="39"/>
    </location>
</feature>
<evidence type="ECO:0000313" key="7">
    <source>
        <dbReference type="EMBL" id="SIS78910.1"/>
    </source>
</evidence>
<dbReference type="InterPro" id="IPR036259">
    <property type="entry name" value="MFS_trans_sf"/>
</dbReference>
<evidence type="ECO:0000256" key="3">
    <source>
        <dbReference type="ARBA" id="ARBA00022692"/>
    </source>
</evidence>
<dbReference type="STRING" id="484498.SAMN05421686_104302"/>
<keyword evidence="4 6" id="KW-1133">Transmembrane helix</keyword>
<feature type="transmembrane region" description="Helical" evidence="6">
    <location>
        <begin position="313"/>
        <end position="333"/>
    </location>
</feature>
<evidence type="ECO:0000256" key="5">
    <source>
        <dbReference type="ARBA" id="ARBA00023136"/>
    </source>
</evidence>
<gene>
    <name evidence="7" type="ORF">SAMN05421686_104302</name>
</gene>
<dbReference type="AlphaFoldDB" id="A0A1N7LYJ6"/>
<proteinExistence type="predicted"/>
<dbReference type="EMBL" id="FTOH01000004">
    <property type="protein sequence ID" value="SIS78910.1"/>
    <property type="molecule type" value="Genomic_DNA"/>
</dbReference>